<evidence type="ECO:0000256" key="1">
    <source>
        <dbReference type="ARBA" id="ARBA00004613"/>
    </source>
</evidence>
<dbReference type="STRING" id="1287681.M7TYA3"/>
<dbReference type="SMART" id="SM00835">
    <property type="entry name" value="Cupin_1"/>
    <property type="match status" value="1"/>
</dbReference>
<keyword evidence="10" id="KW-1185">Reference proteome</keyword>
<protein>
    <submittedName>
        <fullName evidence="9">Putative spherulin-1b protein</fullName>
    </submittedName>
</protein>
<feature type="compositionally biased region" description="Polar residues" evidence="6">
    <location>
        <begin position="35"/>
        <end position="47"/>
    </location>
</feature>
<keyword evidence="4" id="KW-0479">Metal-binding</keyword>
<evidence type="ECO:0000259" key="8">
    <source>
        <dbReference type="SMART" id="SM00835"/>
    </source>
</evidence>
<feature type="domain" description="Cupin type-1" evidence="8">
    <location>
        <begin position="97"/>
        <end position="250"/>
    </location>
</feature>
<feature type="chain" id="PRO_5004086254" evidence="7">
    <location>
        <begin position="23"/>
        <end position="277"/>
    </location>
</feature>
<comment type="subcellular location">
    <subcellularLocation>
        <location evidence="1">Secreted</location>
    </subcellularLocation>
</comment>
<reference evidence="10" key="1">
    <citation type="journal article" date="2013" name="Genome Announc.">
        <title>Draft genome sequence of the grapevine dieback fungus Eutypa lata UCR-EL1.</title>
        <authorList>
            <person name="Blanco-Ulate B."/>
            <person name="Rolshausen P.E."/>
            <person name="Cantu D."/>
        </authorList>
    </citation>
    <scope>NUCLEOTIDE SEQUENCE [LARGE SCALE GENOMIC DNA]</scope>
    <source>
        <strain evidence="10">UCR-EL1</strain>
    </source>
</reference>
<name>M7TYA3_EUTLA</name>
<dbReference type="CDD" id="cd02241">
    <property type="entry name" value="cupin_OxOx"/>
    <property type="match status" value="1"/>
</dbReference>
<dbReference type="InterPro" id="IPR001929">
    <property type="entry name" value="Germin"/>
</dbReference>
<evidence type="ECO:0000256" key="4">
    <source>
        <dbReference type="ARBA" id="ARBA00022723"/>
    </source>
</evidence>
<dbReference type="Proteomes" id="UP000012174">
    <property type="component" value="Unassembled WGS sequence"/>
</dbReference>
<proteinExistence type="inferred from homology"/>
<dbReference type="PANTHER" id="PTHR31238">
    <property type="entry name" value="GERMIN-LIKE PROTEIN SUBFAMILY 3 MEMBER 3"/>
    <property type="match status" value="1"/>
</dbReference>
<gene>
    <name evidence="9" type="ORF">UCREL1_1312</name>
</gene>
<dbReference type="OrthoDB" id="1921208at2759"/>
<evidence type="ECO:0000256" key="6">
    <source>
        <dbReference type="SAM" id="MobiDB-lite"/>
    </source>
</evidence>
<evidence type="ECO:0000256" key="5">
    <source>
        <dbReference type="ARBA" id="ARBA00023211"/>
    </source>
</evidence>
<evidence type="ECO:0000256" key="2">
    <source>
        <dbReference type="ARBA" id="ARBA00007456"/>
    </source>
</evidence>
<dbReference type="SUPFAM" id="SSF51182">
    <property type="entry name" value="RmlC-like cupins"/>
    <property type="match status" value="1"/>
</dbReference>
<accession>M7TYA3</accession>
<dbReference type="InterPro" id="IPR006045">
    <property type="entry name" value="Cupin_1"/>
</dbReference>
<dbReference type="InterPro" id="IPR011051">
    <property type="entry name" value="RmlC_Cupin_sf"/>
</dbReference>
<sequence length="277" mass="29205">MQFRQSTISALAVAILASGSVATPLGARSNDSESHTGGPTSTLSTVTIPIPTGAPSAGATAQADGLSKTQQILLSDTRADALNNVLTDDKADFVFDFNAKRVASPPGAGGEIVTANRKTFPALTNQGIGMAVGFIKPCGFNTPHIHNRATELLIVTKGKLVSEMVVENTVVNAEGKPRNIMNTIEEYQMTVFFQGAIHSQFNPTCEDVILVAPQSNEDFGVSQVANNLFGLENETLRAVVDNAVEGADVDKFRGLISTNVALGVEQCLQTCGITKRK</sequence>
<evidence type="ECO:0000256" key="3">
    <source>
        <dbReference type="ARBA" id="ARBA00022525"/>
    </source>
</evidence>
<keyword evidence="5" id="KW-0464">Manganese</keyword>
<dbReference type="InterPro" id="IPR014710">
    <property type="entry name" value="RmlC-like_jellyroll"/>
</dbReference>
<dbReference type="KEGG" id="ela:UCREL1_1312"/>
<keyword evidence="7" id="KW-0732">Signal</keyword>
<dbReference type="AlphaFoldDB" id="M7TYA3"/>
<dbReference type="GO" id="GO:0005576">
    <property type="term" value="C:extracellular region"/>
    <property type="evidence" value="ECO:0007669"/>
    <property type="project" value="UniProtKB-SubCell"/>
</dbReference>
<comment type="similarity">
    <text evidence="2">Belongs to the germin family.</text>
</comment>
<dbReference type="OMA" id="ECLKKCN"/>
<feature type="signal peptide" evidence="7">
    <location>
        <begin position="1"/>
        <end position="22"/>
    </location>
</feature>
<dbReference type="Pfam" id="PF00190">
    <property type="entry name" value="Cupin_1"/>
    <property type="match status" value="1"/>
</dbReference>
<dbReference type="EMBL" id="KB705608">
    <property type="protein sequence ID" value="EMR71645.1"/>
    <property type="molecule type" value="Genomic_DNA"/>
</dbReference>
<evidence type="ECO:0000313" key="9">
    <source>
        <dbReference type="EMBL" id="EMR71645.1"/>
    </source>
</evidence>
<organism evidence="9 10">
    <name type="scientific">Eutypa lata (strain UCR-EL1)</name>
    <name type="common">Grapevine dieback disease fungus</name>
    <name type="synonym">Eutypa armeniacae</name>
    <dbReference type="NCBI Taxonomy" id="1287681"/>
    <lineage>
        <taxon>Eukaryota</taxon>
        <taxon>Fungi</taxon>
        <taxon>Dikarya</taxon>
        <taxon>Ascomycota</taxon>
        <taxon>Pezizomycotina</taxon>
        <taxon>Sordariomycetes</taxon>
        <taxon>Xylariomycetidae</taxon>
        <taxon>Xylariales</taxon>
        <taxon>Diatrypaceae</taxon>
        <taxon>Eutypa</taxon>
    </lineage>
</organism>
<dbReference type="GO" id="GO:0030145">
    <property type="term" value="F:manganese ion binding"/>
    <property type="evidence" value="ECO:0007669"/>
    <property type="project" value="InterPro"/>
</dbReference>
<dbReference type="eggNOG" id="ENOG502SINP">
    <property type="taxonomic scope" value="Eukaryota"/>
</dbReference>
<dbReference type="Gene3D" id="2.60.120.10">
    <property type="entry name" value="Jelly Rolls"/>
    <property type="match status" value="1"/>
</dbReference>
<keyword evidence="3" id="KW-0964">Secreted</keyword>
<evidence type="ECO:0000313" key="10">
    <source>
        <dbReference type="Proteomes" id="UP000012174"/>
    </source>
</evidence>
<evidence type="ECO:0000256" key="7">
    <source>
        <dbReference type="SAM" id="SignalP"/>
    </source>
</evidence>
<dbReference type="HOGENOM" id="CLU_061239_3_0_1"/>
<feature type="region of interest" description="Disordered" evidence="6">
    <location>
        <begin position="25"/>
        <end position="60"/>
    </location>
</feature>